<gene>
    <name evidence="1" type="ORF">Vadar_022775</name>
</gene>
<reference evidence="1 2" key="1">
    <citation type="journal article" date="2021" name="Hortic Res">
        <title>High-quality reference genome and annotation aids understanding of berry development for evergreen blueberry (Vaccinium darrowii).</title>
        <authorList>
            <person name="Yu J."/>
            <person name="Hulse-Kemp A.M."/>
            <person name="Babiker E."/>
            <person name="Staton M."/>
        </authorList>
    </citation>
    <scope>NUCLEOTIDE SEQUENCE [LARGE SCALE GENOMIC DNA]</scope>
    <source>
        <strain evidence="2">cv. NJ 8807/NJ 8810</strain>
        <tissue evidence="1">Young leaf</tissue>
    </source>
</reference>
<evidence type="ECO:0000313" key="1">
    <source>
        <dbReference type="EMBL" id="KAH7840874.1"/>
    </source>
</evidence>
<dbReference type="EMBL" id="CM037160">
    <property type="protein sequence ID" value="KAH7840874.1"/>
    <property type="molecule type" value="Genomic_DNA"/>
</dbReference>
<comment type="caution">
    <text evidence="1">The sequence shown here is derived from an EMBL/GenBank/DDBJ whole genome shotgun (WGS) entry which is preliminary data.</text>
</comment>
<accession>A0ACB7XJC1</accession>
<evidence type="ECO:0000313" key="2">
    <source>
        <dbReference type="Proteomes" id="UP000828048"/>
    </source>
</evidence>
<organism evidence="1 2">
    <name type="scientific">Vaccinium darrowii</name>
    <dbReference type="NCBI Taxonomy" id="229202"/>
    <lineage>
        <taxon>Eukaryota</taxon>
        <taxon>Viridiplantae</taxon>
        <taxon>Streptophyta</taxon>
        <taxon>Embryophyta</taxon>
        <taxon>Tracheophyta</taxon>
        <taxon>Spermatophyta</taxon>
        <taxon>Magnoliopsida</taxon>
        <taxon>eudicotyledons</taxon>
        <taxon>Gunneridae</taxon>
        <taxon>Pentapetalae</taxon>
        <taxon>asterids</taxon>
        <taxon>Ericales</taxon>
        <taxon>Ericaceae</taxon>
        <taxon>Vaccinioideae</taxon>
        <taxon>Vaccinieae</taxon>
        <taxon>Vaccinium</taxon>
    </lineage>
</organism>
<protein>
    <submittedName>
        <fullName evidence="1">Uncharacterized protein</fullName>
    </submittedName>
</protein>
<proteinExistence type="predicted"/>
<dbReference type="Proteomes" id="UP000828048">
    <property type="component" value="Chromosome 10"/>
</dbReference>
<sequence length="864" mass="96049">MDLGLSLTTATATATNNPSYIRFLVPSYAPTRSSTRTRNVSFPFKKPNKKFLVRASNDDLNFDENEQLHLKFGRLMGEDPKLTLAKIKARRLNPDISYLEVEKSFNKRKVPKKGVKFEADNKPIKTDVRNASQLVRKPVNNARGPLPNVILRKPTTLNQDDIGPQTLSESRIEPNSSVEMANSHPERARVDNMRVSPPTVVLRKPTTLNDDDIVPKKSSQLRIKPNSISGMGNSQSVGTGVDNTRGSLPNVVLRKPNTFNEDESDDIAPQISSHLRIEQKNLSEMGKKEMHDSLSDITLLRKPDPIGGKLNINDKQESDGKAKVEGVDNFEDDSQNKASIATEAANIIRILSQPTRMEFSLDASDKQESCDDHEGSDSGDDFKVNSLEVVDLSAGKVNTVKSNYAESTEFGNASLQSDFGLKDFSTTGLQPLEQIDMGSSEKIRASETYLVDSNMKCSVDATLQGKPERLDQGVKATSNLSRRERAMSNPESCGNVSELENFLATSPIKEQDDIDWKRMEDLIKTGEREKVEVISSSISGFVVSFGSLIGFLPYRDVAHRWKFIAFESWLRGNGIDPSKYKHNLGVIGKDGIANDLDSSLGPEIGQNVDVDISPDMAMEDLLRIYNNEKLKYLSFFVGQKMLVHVVLADRNSRRLIFSGIPKAPEKSIEEKRNLMAKLSIGDVVKCRITKVNYFGIFVEVEGVNALIHQTEVSWDATLDPGSYFKIGQTVEAKVHRLDFSTDRIHLSLKEMPDQLSGVENAVIGEHDSLDGRSEAAQPNVEWNELESLIKELQLFEGIQSVSKGRFFLSPGLAPTFQVYMASMIENEYKLLARSGNKVQELIIQTTLGKEEVKSAILTCTERVG</sequence>
<keyword evidence="2" id="KW-1185">Reference proteome</keyword>
<name>A0ACB7XJC1_9ERIC</name>